<organism evidence="2 4">
    <name type="scientific">Haloferax larsenii</name>
    <dbReference type="NCBI Taxonomy" id="302484"/>
    <lineage>
        <taxon>Archaea</taxon>
        <taxon>Methanobacteriati</taxon>
        <taxon>Methanobacteriota</taxon>
        <taxon>Stenosarchaea group</taxon>
        <taxon>Halobacteria</taxon>
        <taxon>Halobacteriales</taxon>
        <taxon>Haloferacaceae</taxon>
        <taxon>Haloferax</taxon>
    </lineage>
</organism>
<evidence type="ECO:0000259" key="1">
    <source>
        <dbReference type="Pfam" id="PF25905"/>
    </source>
</evidence>
<evidence type="ECO:0000313" key="2">
    <source>
        <dbReference type="EMBL" id="SEK73074.1"/>
    </source>
</evidence>
<name>A0A1H7JFA0_HALLR</name>
<protein>
    <recommendedName>
        <fullName evidence="1">DUF7961 domain-containing protein</fullName>
    </recommendedName>
</protein>
<dbReference type="Proteomes" id="UP000183894">
    <property type="component" value="Unassembled WGS sequence"/>
</dbReference>
<feature type="domain" description="DUF7961" evidence="1">
    <location>
        <begin position="20"/>
        <end position="125"/>
    </location>
</feature>
<dbReference type="EMBL" id="FOAD01000001">
    <property type="protein sequence ID" value="SEK73074.1"/>
    <property type="molecule type" value="Genomic_DNA"/>
</dbReference>
<evidence type="ECO:0000313" key="3">
    <source>
        <dbReference type="EMBL" id="UVE49713.1"/>
    </source>
</evidence>
<dbReference type="RefSeq" id="WP_074792564.1">
    <property type="nucleotide sequence ID" value="NZ_CP078063.1"/>
</dbReference>
<accession>A0A1H7JFA0</accession>
<dbReference type="GeneID" id="74529728"/>
<dbReference type="InterPro" id="IPR058267">
    <property type="entry name" value="DUF7961"/>
</dbReference>
<sequence>MSTHDTSDVKAALSTTRSTDLTPVVLDASNLDSTAPSRLRDLKAGLADEGYLPAELVVEAEFCEDDPLAIQSESDRLREYVRAASFLGSGRIVVDVARSCRPEDEESALAALEERAHREGVAFEVRHRTNT</sequence>
<reference evidence="3" key="2">
    <citation type="submission" date="2021-07" db="EMBL/GenBank/DDBJ databases">
        <title>Studies on halocins as antimicrobial molecules from haloarchaea.</title>
        <authorList>
            <person name="Kumar S."/>
            <person name="Khare S.K."/>
        </authorList>
    </citation>
    <scope>NUCLEOTIDE SEQUENCE</scope>
    <source>
        <strain evidence="3">NCIM 5678</strain>
    </source>
</reference>
<dbReference type="EMBL" id="CP078063">
    <property type="protein sequence ID" value="UVE49713.1"/>
    <property type="molecule type" value="Genomic_DNA"/>
</dbReference>
<evidence type="ECO:0000313" key="5">
    <source>
        <dbReference type="Proteomes" id="UP001058330"/>
    </source>
</evidence>
<gene>
    <name evidence="3" type="ORF">KU306_12440</name>
    <name evidence="2" type="ORF">SAMN04488691_1011176</name>
</gene>
<dbReference type="OrthoDB" id="291960at2157"/>
<dbReference type="Pfam" id="PF25905">
    <property type="entry name" value="DUF7961"/>
    <property type="match status" value="1"/>
</dbReference>
<dbReference type="Proteomes" id="UP001058330">
    <property type="component" value="Chromosome"/>
</dbReference>
<proteinExistence type="predicted"/>
<reference evidence="2 4" key="1">
    <citation type="submission" date="2016-10" db="EMBL/GenBank/DDBJ databases">
        <authorList>
            <person name="de Groot N.N."/>
        </authorList>
    </citation>
    <scope>NUCLEOTIDE SEQUENCE [LARGE SCALE GENOMIC DNA]</scope>
    <source>
        <strain evidence="2 4">CDM_5</strain>
    </source>
</reference>
<keyword evidence="5" id="KW-1185">Reference proteome</keyword>
<evidence type="ECO:0000313" key="4">
    <source>
        <dbReference type="Proteomes" id="UP000183894"/>
    </source>
</evidence>
<dbReference type="AlphaFoldDB" id="A0A1H7JFA0"/>